<name>A0A0G0KFS2_9BACT</name>
<evidence type="ECO:0000313" key="1">
    <source>
        <dbReference type="EMBL" id="KKQ74335.1"/>
    </source>
</evidence>
<protein>
    <submittedName>
        <fullName evidence="1">Uncharacterized protein</fullName>
    </submittedName>
</protein>
<comment type="caution">
    <text evidence="1">The sequence shown here is derived from an EMBL/GenBank/DDBJ whole genome shotgun (WGS) entry which is preliminary data.</text>
</comment>
<dbReference type="EMBL" id="LBUX01000007">
    <property type="protein sequence ID" value="KKQ74335.1"/>
    <property type="molecule type" value="Genomic_DNA"/>
</dbReference>
<reference evidence="1 2" key="1">
    <citation type="journal article" date="2015" name="Nature">
        <title>rRNA introns, odd ribosomes, and small enigmatic genomes across a large radiation of phyla.</title>
        <authorList>
            <person name="Brown C.T."/>
            <person name="Hug L.A."/>
            <person name="Thomas B.C."/>
            <person name="Sharon I."/>
            <person name="Castelle C.J."/>
            <person name="Singh A."/>
            <person name="Wilkins M.J."/>
            <person name="Williams K.H."/>
            <person name="Banfield J.F."/>
        </authorList>
    </citation>
    <scope>NUCLEOTIDE SEQUENCE [LARGE SCALE GENOMIC DNA]</scope>
</reference>
<accession>A0A0G0KFS2</accession>
<organism evidence="1 2">
    <name type="scientific">Berkelbacteria bacterium GW2011_GWB1_38_5</name>
    <dbReference type="NCBI Taxonomy" id="1618336"/>
    <lineage>
        <taxon>Bacteria</taxon>
        <taxon>Candidatus Berkelbacteria</taxon>
    </lineage>
</organism>
<dbReference type="AlphaFoldDB" id="A0A0G0KFS2"/>
<dbReference type="STRING" id="1618336.US94_C0007G0012"/>
<dbReference type="Proteomes" id="UP000034498">
    <property type="component" value="Unassembled WGS sequence"/>
</dbReference>
<proteinExistence type="predicted"/>
<evidence type="ECO:0000313" key="2">
    <source>
        <dbReference type="Proteomes" id="UP000034498"/>
    </source>
</evidence>
<sequence length="66" mass="7553">MAYSVQSKKSGETYYLHSKDVILRGGRKQTIYYFARTEKEGVMDELPEGYAVMENSRTGLPMLKKA</sequence>
<gene>
    <name evidence="1" type="ORF">US94_C0007G0012</name>
</gene>